<keyword evidence="7 14" id="KW-0418">Kinase</keyword>
<gene>
    <name evidence="14" type="ORF">GCM10018793_40200</name>
</gene>
<dbReference type="SMART" id="SM00304">
    <property type="entry name" value="HAMP"/>
    <property type="match status" value="1"/>
</dbReference>
<dbReference type="InterPro" id="IPR003594">
    <property type="entry name" value="HATPase_dom"/>
</dbReference>
<dbReference type="InterPro" id="IPR003660">
    <property type="entry name" value="HAMP_dom"/>
</dbReference>
<dbReference type="Proteomes" id="UP000603708">
    <property type="component" value="Unassembled WGS sequence"/>
</dbReference>
<dbReference type="EMBL" id="BNCD01000011">
    <property type="protein sequence ID" value="GHH81841.1"/>
    <property type="molecule type" value="Genomic_DNA"/>
</dbReference>
<dbReference type="SUPFAM" id="SSF158472">
    <property type="entry name" value="HAMP domain-like"/>
    <property type="match status" value="1"/>
</dbReference>
<organism evidence="14 15">
    <name type="scientific">Streptomyces sulfonofaciens</name>
    <dbReference type="NCBI Taxonomy" id="68272"/>
    <lineage>
        <taxon>Bacteria</taxon>
        <taxon>Bacillati</taxon>
        <taxon>Actinomycetota</taxon>
        <taxon>Actinomycetes</taxon>
        <taxon>Kitasatosporales</taxon>
        <taxon>Streptomycetaceae</taxon>
        <taxon>Streptomyces</taxon>
    </lineage>
</organism>
<keyword evidence="5" id="KW-0808">Transferase</keyword>
<feature type="compositionally biased region" description="Basic residues" evidence="10">
    <location>
        <begin position="346"/>
        <end position="358"/>
    </location>
</feature>
<dbReference type="PROSITE" id="PS50109">
    <property type="entry name" value="HIS_KIN"/>
    <property type="match status" value="1"/>
</dbReference>
<dbReference type="Gene3D" id="6.10.340.10">
    <property type="match status" value="1"/>
</dbReference>
<dbReference type="PANTHER" id="PTHR43711">
    <property type="entry name" value="TWO-COMPONENT HISTIDINE KINASE"/>
    <property type="match status" value="1"/>
</dbReference>
<evidence type="ECO:0000256" key="1">
    <source>
        <dbReference type="ARBA" id="ARBA00000085"/>
    </source>
</evidence>
<keyword evidence="8 11" id="KW-1133">Transmembrane helix</keyword>
<evidence type="ECO:0000313" key="15">
    <source>
        <dbReference type="Proteomes" id="UP000603708"/>
    </source>
</evidence>
<dbReference type="Pfam" id="PF02518">
    <property type="entry name" value="HATPase_c"/>
    <property type="match status" value="1"/>
</dbReference>
<dbReference type="InterPro" id="IPR036890">
    <property type="entry name" value="HATPase_C_sf"/>
</dbReference>
<evidence type="ECO:0000256" key="3">
    <source>
        <dbReference type="ARBA" id="ARBA00012438"/>
    </source>
</evidence>
<dbReference type="PANTHER" id="PTHR43711:SF32">
    <property type="entry name" value="SENSOR-TYPE HISTIDINE KINASE PRRB"/>
    <property type="match status" value="1"/>
</dbReference>
<dbReference type="SMART" id="SM00387">
    <property type="entry name" value="HATPase_c"/>
    <property type="match status" value="1"/>
</dbReference>
<evidence type="ECO:0000256" key="8">
    <source>
        <dbReference type="ARBA" id="ARBA00022989"/>
    </source>
</evidence>
<evidence type="ECO:0000256" key="7">
    <source>
        <dbReference type="ARBA" id="ARBA00022777"/>
    </source>
</evidence>
<keyword evidence="15" id="KW-1185">Reference proteome</keyword>
<evidence type="ECO:0000259" key="12">
    <source>
        <dbReference type="PROSITE" id="PS50109"/>
    </source>
</evidence>
<feature type="region of interest" description="Disordered" evidence="10">
    <location>
        <begin position="1"/>
        <end position="27"/>
    </location>
</feature>
<dbReference type="CDD" id="cd06225">
    <property type="entry name" value="HAMP"/>
    <property type="match status" value="1"/>
</dbReference>
<comment type="caution">
    <text evidence="14">The sequence shown here is derived from an EMBL/GenBank/DDBJ whole genome shotgun (WGS) entry which is preliminary data.</text>
</comment>
<dbReference type="CDD" id="cd00075">
    <property type="entry name" value="HATPase"/>
    <property type="match status" value="1"/>
</dbReference>
<evidence type="ECO:0000259" key="13">
    <source>
        <dbReference type="PROSITE" id="PS50885"/>
    </source>
</evidence>
<keyword evidence="9" id="KW-0902">Two-component regulatory system</keyword>
<dbReference type="CDD" id="cd00082">
    <property type="entry name" value="HisKA"/>
    <property type="match status" value="1"/>
</dbReference>
<dbReference type="InterPro" id="IPR036097">
    <property type="entry name" value="HisK_dim/P_sf"/>
</dbReference>
<feature type="transmembrane region" description="Helical" evidence="11">
    <location>
        <begin position="104"/>
        <end position="123"/>
    </location>
</feature>
<dbReference type="InterPro" id="IPR004358">
    <property type="entry name" value="Sig_transdc_His_kin-like_C"/>
</dbReference>
<keyword evidence="11" id="KW-0472">Membrane</keyword>
<dbReference type="FunFam" id="1.10.287.130:FF:000009">
    <property type="entry name" value="Two-component sensor histidine kinase"/>
    <property type="match status" value="1"/>
</dbReference>
<dbReference type="PRINTS" id="PR00344">
    <property type="entry name" value="BCTRLSENSOR"/>
</dbReference>
<dbReference type="AlphaFoldDB" id="A0A919GD67"/>
<dbReference type="Pfam" id="PF00512">
    <property type="entry name" value="HisKA"/>
    <property type="match status" value="1"/>
</dbReference>
<reference evidence="14" key="1">
    <citation type="journal article" date="2014" name="Int. J. Syst. Evol. Microbiol.">
        <title>Complete genome sequence of Corynebacterium casei LMG S-19264T (=DSM 44701T), isolated from a smear-ripened cheese.</title>
        <authorList>
            <consortium name="US DOE Joint Genome Institute (JGI-PGF)"/>
            <person name="Walter F."/>
            <person name="Albersmeier A."/>
            <person name="Kalinowski J."/>
            <person name="Ruckert C."/>
        </authorList>
    </citation>
    <scope>NUCLEOTIDE SEQUENCE</scope>
    <source>
        <strain evidence="14">JCM 5069</strain>
    </source>
</reference>
<evidence type="ECO:0000256" key="11">
    <source>
        <dbReference type="SAM" id="Phobius"/>
    </source>
</evidence>
<dbReference type="InterPro" id="IPR003661">
    <property type="entry name" value="HisK_dim/P_dom"/>
</dbReference>
<dbReference type="Pfam" id="PF00672">
    <property type="entry name" value="HAMP"/>
    <property type="match status" value="1"/>
</dbReference>
<dbReference type="Gene3D" id="1.10.287.130">
    <property type="match status" value="1"/>
</dbReference>
<evidence type="ECO:0000313" key="14">
    <source>
        <dbReference type="EMBL" id="GHH81841.1"/>
    </source>
</evidence>
<dbReference type="GO" id="GO:0005886">
    <property type="term" value="C:plasma membrane"/>
    <property type="evidence" value="ECO:0007669"/>
    <property type="project" value="UniProtKB-SubCell"/>
</dbReference>
<dbReference type="EC" id="2.7.13.3" evidence="3"/>
<dbReference type="SMART" id="SM00388">
    <property type="entry name" value="HisKA"/>
    <property type="match status" value="1"/>
</dbReference>
<dbReference type="SUPFAM" id="SSF55874">
    <property type="entry name" value="ATPase domain of HSP90 chaperone/DNA topoisomerase II/histidine kinase"/>
    <property type="match status" value="1"/>
</dbReference>
<evidence type="ECO:0000256" key="2">
    <source>
        <dbReference type="ARBA" id="ARBA00004236"/>
    </source>
</evidence>
<evidence type="ECO:0000256" key="6">
    <source>
        <dbReference type="ARBA" id="ARBA00022692"/>
    </source>
</evidence>
<evidence type="ECO:0000256" key="10">
    <source>
        <dbReference type="SAM" id="MobiDB-lite"/>
    </source>
</evidence>
<comment type="catalytic activity">
    <reaction evidence="1">
        <text>ATP + protein L-histidine = ADP + protein N-phospho-L-histidine.</text>
        <dbReference type="EC" id="2.7.13.3"/>
    </reaction>
</comment>
<feature type="compositionally biased region" description="Low complexity" evidence="10">
    <location>
        <begin position="13"/>
        <end position="27"/>
    </location>
</feature>
<feature type="domain" description="Histidine kinase" evidence="12">
    <location>
        <begin position="210"/>
        <end position="444"/>
    </location>
</feature>
<dbReference type="Gene3D" id="3.30.565.10">
    <property type="entry name" value="Histidine kinase-like ATPase, C-terminal domain"/>
    <property type="match status" value="1"/>
</dbReference>
<proteinExistence type="predicted"/>
<keyword evidence="4" id="KW-0597">Phosphoprotein</keyword>
<accession>A0A919GD67</accession>
<dbReference type="InterPro" id="IPR050736">
    <property type="entry name" value="Sensor_HK_Regulatory"/>
</dbReference>
<protein>
    <recommendedName>
        <fullName evidence="3">histidine kinase</fullName>
        <ecNumber evidence="3">2.7.13.3</ecNumber>
    </recommendedName>
</protein>
<name>A0A919GD67_9ACTN</name>
<dbReference type="GO" id="GO:0000155">
    <property type="term" value="F:phosphorelay sensor kinase activity"/>
    <property type="evidence" value="ECO:0007669"/>
    <property type="project" value="InterPro"/>
</dbReference>
<reference evidence="14" key="2">
    <citation type="submission" date="2020-09" db="EMBL/GenBank/DDBJ databases">
        <authorList>
            <person name="Sun Q."/>
            <person name="Ohkuma M."/>
        </authorList>
    </citation>
    <scope>NUCLEOTIDE SEQUENCE</scope>
    <source>
        <strain evidence="14">JCM 5069</strain>
    </source>
</reference>
<dbReference type="InterPro" id="IPR005467">
    <property type="entry name" value="His_kinase_dom"/>
</dbReference>
<evidence type="ECO:0000256" key="5">
    <source>
        <dbReference type="ARBA" id="ARBA00022679"/>
    </source>
</evidence>
<keyword evidence="6 11" id="KW-0812">Transmembrane</keyword>
<feature type="transmembrane region" description="Helical" evidence="11">
    <location>
        <begin position="129"/>
        <end position="148"/>
    </location>
</feature>
<evidence type="ECO:0000256" key="9">
    <source>
        <dbReference type="ARBA" id="ARBA00023012"/>
    </source>
</evidence>
<dbReference type="PROSITE" id="PS50885">
    <property type="entry name" value="HAMP"/>
    <property type="match status" value="1"/>
</dbReference>
<feature type="domain" description="HAMP" evidence="13">
    <location>
        <begin position="149"/>
        <end position="202"/>
    </location>
</feature>
<comment type="subcellular location">
    <subcellularLocation>
        <location evidence="2">Cell membrane</location>
    </subcellularLocation>
</comment>
<dbReference type="SUPFAM" id="SSF47384">
    <property type="entry name" value="Homodimeric domain of signal transducing histidine kinase"/>
    <property type="match status" value="1"/>
</dbReference>
<feature type="region of interest" description="Disordered" evidence="10">
    <location>
        <begin position="345"/>
        <end position="364"/>
    </location>
</feature>
<evidence type="ECO:0000256" key="4">
    <source>
        <dbReference type="ARBA" id="ARBA00022553"/>
    </source>
</evidence>
<sequence>MSGIGKASGTDEAPGAPRRSGAGGPVRARMRAVGRAGRQGLAALGALRAGRRPTAGERRATGRARAAYAARTRAMRAAGLDARHERRVLLWASGVRPFSVKTKLGMLVVVSVFITTGLLMIAVRTETELRFITVFSVIAALLITQFVAHSLTAPLDEMNTVARAISHGDYTRRVRGDTRRDELGDLASTINRMADDLEAQDQQRKELVANVSHELRTPIAALRAVLENVVDGVSAADPETMRTALKQTERLGRLVETLLDLSRLDNGVVPLKARRFEVWPYLSGVLKEANMVASARAGIASGSGSHTRTDVHLHLDVSPPELTAHADPERIHQVVANLIDNAVKHSPPHGRVTVRARRGPGPQSLSLEVLDEGPGIPRSEWHRVFERFNRGSHRGSASHGPGSDGGTGLGLAIARWAVDLHGGQIGVAESTRGCRIQVTLPGESPTQS</sequence>